<dbReference type="Pfam" id="PF01471">
    <property type="entry name" value="PG_binding_1"/>
    <property type="match status" value="2"/>
</dbReference>
<accession>A0A1W2AUD5</accession>
<dbReference type="Gene3D" id="1.10.101.10">
    <property type="entry name" value="PGBD-like superfamily/PGBD"/>
    <property type="match status" value="2"/>
</dbReference>
<dbReference type="STRING" id="937218.SAMN06297251_10589"/>
<proteinExistence type="predicted"/>
<feature type="transmembrane region" description="Helical" evidence="2">
    <location>
        <begin position="45"/>
        <end position="66"/>
    </location>
</feature>
<evidence type="ECO:0000256" key="2">
    <source>
        <dbReference type="SAM" id="Phobius"/>
    </source>
</evidence>
<evidence type="ECO:0000259" key="3">
    <source>
        <dbReference type="Pfam" id="PF01471"/>
    </source>
</evidence>
<reference evidence="4 5" key="1">
    <citation type="submission" date="2017-04" db="EMBL/GenBank/DDBJ databases">
        <authorList>
            <person name="Afonso C.L."/>
            <person name="Miller P.J."/>
            <person name="Scott M.A."/>
            <person name="Spackman E."/>
            <person name="Goraichik I."/>
            <person name="Dimitrov K.M."/>
            <person name="Suarez D.L."/>
            <person name="Swayne D.E."/>
        </authorList>
    </citation>
    <scope>NUCLEOTIDE SEQUENCE [LARGE SCALE GENOMIC DNA]</scope>
    <source>
        <strain evidence="4 5">CGMCC 1.10972</strain>
    </source>
</reference>
<dbReference type="Proteomes" id="UP000192656">
    <property type="component" value="Unassembled WGS sequence"/>
</dbReference>
<gene>
    <name evidence="4" type="ORF">SAMN06297251_10589</name>
</gene>
<keyword evidence="4" id="KW-0378">Hydrolase</keyword>
<feature type="region of interest" description="Disordered" evidence="1">
    <location>
        <begin position="161"/>
        <end position="181"/>
    </location>
</feature>
<evidence type="ECO:0000256" key="1">
    <source>
        <dbReference type="SAM" id="MobiDB-lite"/>
    </source>
</evidence>
<protein>
    <submittedName>
        <fullName evidence="4">Peptidoglycan-binding (PGRP) domain of peptidoglycan hydrolases-containing protein</fullName>
    </submittedName>
</protein>
<dbReference type="InterPro" id="IPR002477">
    <property type="entry name" value="Peptidoglycan-bd-like"/>
</dbReference>
<dbReference type="InterPro" id="IPR036366">
    <property type="entry name" value="PGBDSf"/>
</dbReference>
<evidence type="ECO:0000313" key="5">
    <source>
        <dbReference type="Proteomes" id="UP000192656"/>
    </source>
</evidence>
<keyword evidence="2" id="KW-1133">Transmembrane helix</keyword>
<organism evidence="4 5">
    <name type="scientific">Fulvimarina manganoxydans</name>
    <dbReference type="NCBI Taxonomy" id="937218"/>
    <lineage>
        <taxon>Bacteria</taxon>
        <taxon>Pseudomonadati</taxon>
        <taxon>Pseudomonadota</taxon>
        <taxon>Alphaproteobacteria</taxon>
        <taxon>Hyphomicrobiales</taxon>
        <taxon>Aurantimonadaceae</taxon>
        <taxon>Fulvimarina</taxon>
    </lineage>
</organism>
<dbReference type="EMBL" id="FWXR01000005">
    <property type="protein sequence ID" value="SMC64313.1"/>
    <property type="molecule type" value="Genomic_DNA"/>
</dbReference>
<dbReference type="OrthoDB" id="9816507at2"/>
<keyword evidence="2" id="KW-0472">Membrane</keyword>
<dbReference type="GO" id="GO:0016787">
    <property type="term" value="F:hydrolase activity"/>
    <property type="evidence" value="ECO:0007669"/>
    <property type="project" value="UniProtKB-KW"/>
</dbReference>
<keyword evidence="2" id="KW-0812">Transmembrane</keyword>
<dbReference type="InterPro" id="IPR036365">
    <property type="entry name" value="PGBD-like_sf"/>
</dbReference>
<keyword evidence="5" id="KW-1185">Reference proteome</keyword>
<name>A0A1W2AUD5_9HYPH</name>
<feature type="domain" description="Peptidoglycan binding-like" evidence="3">
    <location>
        <begin position="209"/>
        <end position="263"/>
    </location>
</feature>
<dbReference type="SUPFAM" id="SSF47090">
    <property type="entry name" value="PGBD-like"/>
    <property type="match status" value="2"/>
</dbReference>
<sequence length="269" mass="28085">MPAIRISETNASRRSAARPSHWSRIAAVAGLVGHRTARGLARRPVASASIAAFGVFFAAVAANALWGQTGRHAAPFIATRAPHGVVETTGSIGDPTHLAQPLVQDVQQALAEAGYYRAAIDGRPGPATEDAIRRFQSVNGLTATGEATPLLLTQIRQIVASAPNPSPRPYGEEDEASAGRGGRVVDPAQIAMANTTASEPLPDQIAGAELVKRIQSGLTAASVADLTPDGIVGERTRSAIRTFEALEGMDVTGEPDRRILERLRAIGAI</sequence>
<dbReference type="AlphaFoldDB" id="A0A1W2AUD5"/>
<feature type="domain" description="Peptidoglycan binding-like" evidence="3">
    <location>
        <begin position="101"/>
        <end position="154"/>
    </location>
</feature>
<evidence type="ECO:0000313" key="4">
    <source>
        <dbReference type="EMBL" id="SMC64313.1"/>
    </source>
</evidence>